<keyword evidence="4" id="KW-1185">Reference proteome</keyword>
<dbReference type="InterPro" id="IPR048366">
    <property type="entry name" value="TNP-like_GBD"/>
</dbReference>
<feature type="non-terminal residue" evidence="3">
    <location>
        <position position="1"/>
    </location>
</feature>
<dbReference type="Proteomes" id="UP000478052">
    <property type="component" value="Unassembled WGS sequence"/>
</dbReference>
<dbReference type="EMBL" id="VUJU01012970">
    <property type="protein sequence ID" value="KAF0706270.1"/>
    <property type="molecule type" value="Genomic_DNA"/>
</dbReference>
<reference evidence="3 4" key="1">
    <citation type="submission" date="2019-08" db="EMBL/GenBank/DDBJ databases">
        <title>Whole genome of Aphis craccivora.</title>
        <authorList>
            <person name="Voronova N.V."/>
            <person name="Shulinski R.S."/>
            <person name="Bandarenka Y.V."/>
            <person name="Zhorov D.G."/>
            <person name="Warner D."/>
        </authorList>
    </citation>
    <scope>NUCLEOTIDE SEQUENCE [LARGE SCALE GENOMIC DNA]</scope>
    <source>
        <strain evidence="3">180601</strain>
        <tissue evidence="3">Whole Body</tissue>
    </source>
</reference>
<name>A0A6G0VQS1_APHCR</name>
<gene>
    <name evidence="3" type="ORF">FWK35_00037747</name>
</gene>
<protein>
    <recommendedName>
        <fullName evidence="5">THAP-type domain-containing protein</fullName>
    </recommendedName>
</protein>
<feature type="domain" description="Transposable element P transposase-like GTP-binding insertion" evidence="1">
    <location>
        <begin position="3"/>
        <end position="83"/>
    </location>
</feature>
<comment type="caution">
    <text evidence="3">The sequence shown here is derived from an EMBL/GenBank/DDBJ whole genome shotgun (WGS) entry which is preliminary data.</text>
</comment>
<dbReference type="Pfam" id="PF21789">
    <property type="entry name" value="TNP-like_RNaseH_C"/>
    <property type="match status" value="1"/>
</dbReference>
<feature type="domain" description="Transposable element P transposase-like RNase H C-terminal" evidence="2">
    <location>
        <begin position="110"/>
        <end position="143"/>
    </location>
</feature>
<evidence type="ECO:0008006" key="5">
    <source>
        <dbReference type="Google" id="ProtNLM"/>
    </source>
</evidence>
<dbReference type="PANTHER" id="PTHR47577">
    <property type="entry name" value="THAP DOMAIN-CONTAINING PROTEIN 6"/>
    <property type="match status" value="1"/>
</dbReference>
<organism evidence="3 4">
    <name type="scientific">Aphis craccivora</name>
    <name type="common">Cowpea aphid</name>
    <dbReference type="NCBI Taxonomy" id="307492"/>
    <lineage>
        <taxon>Eukaryota</taxon>
        <taxon>Metazoa</taxon>
        <taxon>Ecdysozoa</taxon>
        <taxon>Arthropoda</taxon>
        <taxon>Hexapoda</taxon>
        <taxon>Insecta</taxon>
        <taxon>Pterygota</taxon>
        <taxon>Neoptera</taxon>
        <taxon>Paraneoptera</taxon>
        <taxon>Hemiptera</taxon>
        <taxon>Sternorrhyncha</taxon>
        <taxon>Aphidomorpha</taxon>
        <taxon>Aphidoidea</taxon>
        <taxon>Aphididae</taxon>
        <taxon>Aphidini</taxon>
        <taxon>Aphis</taxon>
        <taxon>Aphis</taxon>
    </lineage>
</organism>
<evidence type="ECO:0000313" key="3">
    <source>
        <dbReference type="EMBL" id="KAF0706270.1"/>
    </source>
</evidence>
<accession>A0A6G0VQS1</accession>
<sequence>SEGLHLANKLKKQHVSFFKQKMKVKLATQLLSKSVADALEFCKNVLCLEDFQSCEPTIKFIRLFNDAFNILNSRNLNGYGKKKALCSQNFEDFMIFKTYFHDFLKFIPCYKISQDHIELFFGAIRSHQEHNNNPTARQFKAAYLKLLIHEEIKQGGVGNCTPLEDVDILISSSVYQKEPENIINETNINYFSDITPEPESYFLKDHEYILDNSLSMFTREIVIYLSGFIVHKLNSKIKCDVCISALHGDKNNFLKSLIDLKDNDGLTYPSSDVINICIQTE</sequence>
<dbReference type="PANTHER" id="PTHR47577:SF2">
    <property type="entry name" value="THAP DOMAIN CONTAINING 9"/>
    <property type="match status" value="1"/>
</dbReference>
<evidence type="ECO:0000259" key="2">
    <source>
        <dbReference type="Pfam" id="PF21789"/>
    </source>
</evidence>
<dbReference type="OrthoDB" id="6621548at2759"/>
<dbReference type="Pfam" id="PF21788">
    <property type="entry name" value="TNP-like_GBD"/>
    <property type="match status" value="1"/>
</dbReference>
<evidence type="ECO:0000259" key="1">
    <source>
        <dbReference type="Pfam" id="PF21788"/>
    </source>
</evidence>
<evidence type="ECO:0000313" key="4">
    <source>
        <dbReference type="Proteomes" id="UP000478052"/>
    </source>
</evidence>
<dbReference type="InterPro" id="IPR048367">
    <property type="entry name" value="TNP-like_RNaseH_C"/>
</dbReference>
<dbReference type="AlphaFoldDB" id="A0A6G0VQS1"/>
<proteinExistence type="predicted"/>